<reference evidence="1" key="1">
    <citation type="submission" date="2020-04" db="EMBL/GenBank/DDBJ databases">
        <authorList>
            <person name="Alioto T."/>
            <person name="Alioto T."/>
            <person name="Gomez Garrido J."/>
        </authorList>
    </citation>
    <scope>NUCLEOTIDE SEQUENCE</scope>
    <source>
        <strain evidence="1">A484AB</strain>
    </source>
</reference>
<dbReference type="EMBL" id="CACRXK020000069">
    <property type="protein sequence ID" value="CAB3977768.1"/>
    <property type="molecule type" value="Genomic_DNA"/>
</dbReference>
<dbReference type="OrthoDB" id="5978668at2759"/>
<sequence>MPAFSMKYGDKIRLLLVLISFSILVIELSLLTVWSGGTKQESDSETTVLPSKNVTVENGKRLTTTKDVQIKKRDGFKPMNVSTKVKQVPKREKVEKEDVDTQIQKLLSPFVNDSLGRVLNIEFKTIKLAKGQKDSTDTLDIVYRKAKHGVSVLEPKIELLQPLARRYVYVYERYWEQLTMNTRVLMALASQARLGGRFVVEPKVKDSVFGDTGYPFSTYYNVTQTNALLKSNGYSTFVTENEFDTECSVNNDQFHAIVHFLYEDDKAVSYLKNKFGITTRQYDEISRRAKKNGWTDCKLLKPYSSPGLKVFCVDPIVVAEWSVLERGILQDIKCLGIFAWRGIGFKTRTSFGEKHVKVSSKEIHFLLEPSLAILNEAEIFTQTRLSGAGYVAVQVRGEKVVIQNNLTRLKKCLRLLVNVIKNTKKYFGISKVFFATDMSDFGSGSWAGGLKTKNLDTRALKIVHSNLITRIGAVVYKPSADWQTPDRGAVSLVELSIIAHAQHLLTIGTGSFQEWAVAKFLEFHRDDDPKLWSLTRFCSLP</sequence>
<organism evidence="1 2">
    <name type="scientific">Paramuricea clavata</name>
    <name type="common">Red gorgonian</name>
    <name type="synonym">Violescent sea-whip</name>
    <dbReference type="NCBI Taxonomy" id="317549"/>
    <lineage>
        <taxon>Eukaryota</taxon>
        <taxon>Metazoa</taxon>
        <taxon>Cnidaria</taxon>
        <taxon>Anthozoa</taxon>
        <taxon>Octocorallia</taxon>
        <taxon>Malacalcyonacea</taxon>
        <taxon>Plexauridae</taxon>
        <taxon>Paramuricea</taxon>
    </lineage>
</organism>
<keyword evidence="2" id="KW-1185">Reference proteome</keyword>
<protein>
    <submittedName>
        <fullName evidence="1">Uncharacterized protein</fullName>
    </submittedName>
</protein>
<comment type="caution">
    <text evidence="1">The sequence shown here is derived from an EMBL/GenBank/DDBJ whole genome shotgun (WGS) entry which is preliminary data.</text>
</comment>
<accession>A0A6S7FFA2</accession>
<proteinExistence type="predicted"/>
<dbReference type="AlphaFoldDB" id="A0A6S7FFA2"/>
<dbReference type="Proteomes" id="UP001152795">
    <property type="component" value="Unassembled WGS sequence"/>
</dbReference>
<evidence type="ECO:0000313" key="2">
    <source>
        <dbReference type="Proteomes" id="UP001152795"/>
    </source>
</evidence>
<name>A0A6S7FFA2_PARCT</name>
<gene>
    <name evidence="1" type="ORF">PACLA_8A061929</name>
</gene>
<evidence type="ECO:0000313" key="1">
    <source>
        <dbReference type="EMBL" id="CAB3977768.1"/>
    </source>
</evidence>